<evidence type="ECO:0000313" key="3">
    <source>
        <dbReference type="EMBL" id="MCP1245970.1"/>
    </source>
</evidence>
<dbReference type="Proteomes" id="UP001523543">
    <property type="component" value="Unassembled WGS sequence"/>
</dbReference>
<dbReference type="EMBL" id="JAMYZR010000009">
    <property type="protein sequence ID" value="MCP1245970.1"/>
    <property type="molecule type" value="Genomic_DNA"/>
</dbReference>
<protein>
    <submittedName>
        <fullName evidence="3">Phage tail tip lysozyme</fullName>
    </submittedName>
</protein>
<dbReference type="Gene3D" id="1.10.530.10">
    <property type="match status" value="1"/>
</dbReference>
<keyword evidence="4" id="KW-1185">Reference proteome</keyword>
<evidence type="ECO:0000259" key="2">
    <source>
        <dbReference type="Pfam" id="PF18013"/>
    </source>
</evidence>
<dbReference type="InterPro" id="IPR041219">
    <property type="entry name" value="Phage_lysozyme2"/>
</dbReference>
<reference evidence="3 4" key="1">
    <citation type="submission" date="2022-06" db="EMBL/GenBank/DDBJ databases">
        <title>Acetobacer genomes from food samples.</title>
        <authorList>
            <person name="Sombolestani A."/>
        </authorList>
    </citation>
    <scope>NUCLEOTIDE SEQUENCE [LARGE SCALE GENOMIC DNA]</scope>
    <source>
        <strain evidence="3 4">R-83281</strain>
    </source>
</reference>
<comment type="caution">
    <text evidence="3">The sequence shown here is derived from an EMBL/GenBank/DDBJ whole genome shotgun (WGS) entry which is preliminary data.</text>
</comment>
<proteinExistence type="predicted"/>
<dbReference type="Pfam" id="PF18013">
    <property type="entry name" value="Phage_lysozyme2"/>
    <property type="match status" value="1"/>
</dbReference>
<sequence>MGAVATTNARITISAVDRASRTLDVINNKMARVQAPVRRVNQSLIRFSNLFGLTRARNALTALSRGSVNAFRSVSRIVPILGSITGATTLAGIYRLSSAWADFGTKMRTTARSMGMPTSRLMAMQNAARLSGGSADAMTGAMGQISQLKWEMPHGFAPEAAAQFQALGISMQEVAKSSPDKLFARIADRIRRIKDPAAQTIAAMKIFGQAGEGLLPIFQQSSKEFRENIELARRYGVMNQKGADAAANLKKAQTELTLAVEGFGFSVAEAVEPALSPVIHQMADWIAVNRQWIAQNIAQYIRQVVRWLRDGGWDQIKNGVVEVMHAITGVVDHLGGWQKTARDVAIGMGALWGVSVLAKIALLTAALSGVAGSLTAIGVAGGIATAAIMAYDVSKTGWIGDWLSKHTDHFGKSYEDQEADRRASSMPASEKMATGRKMQAFFQRNGYTADQAAGLVANFDAESGFDPNIPGDKVNGKYTAYGIGQWHKARQDDFRRVMGRDIHGSSLDDQLKFSAWELSHTEKSAGSAIHGASSAQAAAALASFDYFRPGEDQLAQLQEMRKRGVRGREWGQYLSAPPASVPSGSVAGGASAPAMQLDVHVATKGPHHVSARATSKSGGLKVRSVTQQRAMDPESTAVGQ</sequence>
<dbReference type="RefSeq" id="WP_253550182.1">
    <property type="nucleotide sequence ID" value="NZ_JAMYZR010000009.1"/>
</dbReference>
<feature type="domain" description="Phage tail lysozyme" evidence="2">
    <location>
        <begin position="437"/>
        <end position="573"/>
    </location>
</feature>
<evidence type="ECO:0000256" key="1">
    <source>
        <dbReference type="SAM" id="MobiDB-lite"/>
    </source>
</evidence>
<gene>
    <name evidence="3" type="ORF">NKW54_08460</name>
</gene>
<accession>A0ABT1ERG7</accession>
<organism evidence="3 4">
    <name type="scientific">Acetobacter cerevisiae</name>
    <dbReference type="NCBI Taxonomy" id="178900"/>
    <lineage>
        <taxon>Bacteria</taxon>
        <taxon>Pseudomonadati</taxon>
        <taxon>Pseudomonadota</taxon>
        <taxon>Alphaproteobacteria</taxon>
        <taxon>Acetobacterales</taxon>
        <taxon>Acetobacteraceae</taxon>
        <taxon>Acetobacter</taxon>
    </lineage>
</organism>
<feature type="region of interest" description="Disordered" evidence="1">
    <location>
        <begin position="605"/>
        <end position="640"/>
    </location>
</feature>
<name>A0ABT1ERG7_9PROT</name>
<evidence type="ECO:0000313" key="4">
    <source>
        <dbReference type="Proteomes" id="UP001523543"/>
    </source>
</evidence>